<keyword evidence="2" id="KW-1185">Reference proteome</keyword>
<evidence type="ECO:0000313" key="1">
    <source>
        <dbReference type="EMBL" id="KAF9650846.1"/>
    </source>
</evidence>
<name>A0ACB6ZN59_THEGA</name>
<sequence>MSSPTSHPESRLPLNVKPTHYDLTIRTNLENQTFDGFVDAHLDILQDTSELTFNSSDLTLSRPSVYSEALASSIDVDTSITFNGERGRATVKLAKILPAGSKAKFKIAYEGKLLSNMTGYYKSVWDHDGKKDYYSLTQFEATSARRAFPCWDEPLLKATFSVTMISRANTINLSNMPVESEKVYSTGTDSSDNSLASSLAALSIGEVNDQWKITRFEKSPPMSTYLVAYANGVFEYLESSYTSPLSGKTRPLPTPNFVPLTQFALDVKAKTLPLYEKIFDIEYPLPKLDTLVASDFDAGAMENWGLITGRTSAFLVDPEKTDLAGKQNVAATQSHEVAHMWFGDIVTMKWWDNLYLNEGMMGEVIIIDKIFPEWNVHSDFIGTHLNAALLLDSKLSSHPIEVDVPDAEQIDQIFDSLSYSKAGSVLRMLANYVGEEVFLKGVSIYLKEHLYGNSITNDLWSGIAKASGTDVPEMMNNWVTEVGYPVIKVIEVEGGIHVRQDRFLESGPAEEKDNQTIWAVPLSLLSAGKDGKSTIDNSLILDTREKFIPLDTTKPYKLNANTTGVYRVLYSPDITAKISAEAAKVDSIFSLNNRIGLVLDSVALAKAGFSDTSSMFTLIDGLRGEKEYLVWHSISDGFAHVTNAWWENEEILDLSSEFVRVMYRPLVKRLGFEYPAGEHPSTTKLRTEVINVSAIRGDEEVIKELQSRFNHLIETGDDSRIPPDLEAITYRIAVKHGGREQWEFVKGINEAGKTPTSRIAAIRALGHTQDLNIAKETLDYMWAKAKDQDFHYFFFGLSNNTKTKRLLRSYVFENYDKITARFAGNSLYKYLIQGSIGSFSSEKDAQDIEEFFKDKDNSKYDMVLAQSLDGIRARAKWCERSTVELKQWLENWKKRSGGA</sequence>
<evidence type="ECO:0000313" key="2">
    <source>
        <dbReference type="Proteomes" id="UP000886501"/>
    </source>
</evidence>
<proteinExistence type="predicted"/>
<organism evidence="1 2">
    <name type="scientific">Thelephora ganbajun</name>
    <name type="common">Ganba fungus</name>
    <dbReference type="NCBI Taxonomy" id="370292"/>
    <lineage>
        <taxon>Eukaryota</taxon>
        <taxon>Fungi</taxon>
        <taxon>Dikarya</taxon>
        <taxon>Basidiomycota</taxon>
        <taxon>Agaricomycotina</taxon>
        <taxon>Agaricomycetes</taxon>
        <taxon>Thelephorales</taxon>
        <taxon>Thelephoraceae</taxon>
        <taxon>Thelephora</taxon>
    </lineage>
</organism>
<dbReference type="Proteomes" id="UP000886501">
    <property type="component" value="Unassembled WGS sequence"/>
</dbReference>
<accession>A0ACB6ZN59</accession>
<protein>
    <submittedName>
        <fullName evidence="1">Uncharacterized protein</fullName>
    </submittedName>
</protein>
<comment type="caution">
    <text evidence="1">The sequence shown here is derived from an EMBL/GenBank/DDBJ whole genome shotgun (WGS) entry which is preliminary data.</text>
</comment>
<gene>
    <name evidence="1" type="ORF">BDM02DRAFT_3217429</name>
</gene>
<reference evidence="1" key="2">
    <citation type="journal article" date="2020" name="Nat. Commun.">
        <title>Large-scale genome sequencing of mycorrhizal fungi provides insights into the early evolution of symbiotic traits.</title>
        <authorList>
            <person name="Miyauchi S."/>
            <person name="Kiss E."/>
            <person name="Kuo A."/>
            <person name="Drula E."/>
            <person name="Kohler A."/>
            <person name="Sanchez-Garcia M."/>
            <person name="Morin E."/>
            <person name="Andreopoulos B."/>
            <person name="Barry K.W."/>
            <person name="Bonito G."/>
            <person name="Buee M."/>
            <person name="Carver A."/>
            <person name="Chen C."/>
            <person name="Cichocki N."/>
            <person name="Clum A."/>
            <person name="Culley D."/>
            <person name="Crous P.W."/>
            <person name="Fauchery L."/>
            <person name="Girlanda M."/>
            <person name="Hayes R.D."/>
            <person name="Keri Z."/>
            <person name="LaButti K."/>
            <person name="Lipzen A."/>
            <person name="Lombard V."/>
            <person name="Magnuson J."/>
            <person name="Maillard F."/>
            <person name="Murat C."/>
            <person name="Nolan M."/>
            <person name="Ohm R.A."/>
            <person name="Pangilinan J."/>
            <person name="Pereira M.F."/>
            <person name="Perotto S."/>
            <person name="Peter M."/>
            <person name="Pfister S."/>
            <person name="Riley R."/>
            <person name="Sitrit Y."/>
            <person name="Stielow J.B."/>
            <person name="Szollosi G."/>
            <person name="Zifcakova L."/>
            <person name="Stursova M."/>
            <person name="Spatafora J.W."/>
            <person name="Tedersoo L."/>
            <person name="Vaario L.M."/>
            <person name="Yamada A."/>
            <person name="Yan M."/>
            <person name="Wang P."/>
            <person name="Xu J."/>
            <person name="Bruns T."/>
            <person name="Baldrian P."/>
            <person name="Vilgalys R."/>
            <person name="Dunand C."/>
            <person name="Henrissat B."/>
            <person name="Grigoriev I.V."/>
            <person name="Hibbett D."/>
            <person name="Nagy L.G."/>
            <person name="Martin F.M."/>
        </authorList>
    </citation>
    <scope>NUCLEOTIDE SEQUENCE</scope>
    <source>
        <strain evidence="1">P2</strain>
    </source>
</reference>
<reference evidence="1" key="1">
    <citation type="submission" date="2019-10" db="EMBL/GenBank/DDBJ databases">
        <authorList>
            <consortium name="DOE Joint Genome Institute"/>
            <person name="Kuo A."/>
            <person name="Miyauchi S."/>
            <person name="Kiss E."/>
            <person name="Drula E."/>
            <person name="Kohler A."/>
            <person name="Sanchez-Garcia M."/>
            <person name="Andreopoulos B."/>
            <person name="Barry K.W."/>
            <person name="Bonito G."/>
            <person name="Buee M."/>
            <person name="Carver A."/>
            <person name="Chen C."/>
            <person name="Cichocki N."/>
            <person name="Clum A."/>
            <person name="Culley D."/>
            <person name="Crous P.W."/>
            <person name="Fauchery L."/>
            <person name="Girlanda M."/>
            <person name="Hayes R."/>
            <person name="Keri Z."/>
            <person name="Labutti K."/>
            <person name="Lipzen A."/>
            <person name="Lombard V."/>
            <person name="Magnuson J."/>
            <person name="Maillard F."/>
            <person name="Morin E."/>
            <person name="Murat C."/>
            <person name="Nolan M."/>
            <person name="Ohm R."/>
            <person name="Pangilinan J."/>
            <person name="Pereira M."/>
            <person name="Perotto S."/>
            <person name="Peter M."/>
            <person name="Riley R."/>
            <person name="Sitrit Y."/>
            <person name="Stielow B."/>
            <person name="Szollosi G."/>
            <person name="Zifcakova L."/>
            <person name="Stursova M."/>
            <person name="Spatafora J.W."/>
            <person name="Tedersoo L."/>
            <person name="Vaario L.-M."/>
            <person name="Yamada A."/>
            <person name="Yan M."/>
            <person name="Wang P."/>
            <person name="Xu J."/>
            <person name="Bruns T."/>
            <person name="Baldrian P."/>
            <person name="Vilgalys R."/>
            <person name="Henrissat B."/>
            <person name="Grigoriev I.V."/>
            <person name="Hibbett D."/>
            <person name="Nagy L.G."/>
            <person name="Martin F.M."/>
        </authorList>
    </citation>
    <scope>NUCLEOTIDE SEQUENCE</scope>
    <source>
        <strain evidence="1">P2</strain>
    </source>
</reference>
<dbReference type="EMBL" id="MU117980">
    <property type="protein sequence ID" value="KAF9650846.1"/>
    <property type="molecule type" value="Genomic_DNA"/>
</dbReference>